<dbReference type="Gene3D" id="3.40.50.2300">
    <property type="match status" value="1"/>
</dbReference>
<dbReference type="SUPFAM" id="SSF55874">
    <property type="entry name" value="ATPase domain of HSP90 chaperone/DNA topoisomerase II/histidine kinase"/>
    <property type="match status" value="1"/>
</dbReference>
<evidence type="ECO:0000256" key="1">
    <source>
        <dbReference type="ARBA" id="ARBA00000085"/>
    </source>
</evidence>
<evidence type="ECO:0000259" key="17">
    <source>
        <dbReference type="PROSITE" id="PS50894"/>
    </source>
</evidence>
<dbReference type="InterPro" id="IPR011006">
    <property type="entry name" value="CheY-like_superfamily"/>
</dbReference>
<dbReference type="Pfam" id="PF00512">
    <property type="entry name" value="HisKA"/>
    <property type="match status" value="1"/>
</dbReference>
<feature type="transmembrane region" description="Helical" evidence="14">
    <location>
        <begin position="170"/>
        <end position="189"/>
    </location>
</feature>
<dbReference type="PATRIC" id="fig|907348.3.peg.848"/>
<dbReference type="SMART" id="SM00387">
    <property type="entry name" value="HATPase_c"/>
    <property type="match status" value="1"/>
</dbReference>
<evidence type="ECO:0000256" key="8">
    <source>
        <dbReference type="ARBA" id="ARBA00022840"/>
    </source>
</evidence>
<dbReference type="GO" id="GO:0000155">
    <property type="term" value="F:phosphorelay sensor kinase activity"/>
    <property type="evidence" value="ECO:0007669"/>
    <property type="project" value="InterPro"/>
</dbReference>
<dbReference type="EC" id="2.7.13.3" evidence="3"/>
<dbReference type="Gene3D" id="3.30.565.10">
    <property type="entry name" value="Histidine kinase-like ATPase, C-terminal domain"/>
    <property type="match status" value="1"/>
</dbReference>
<feature type="domain" description="Histidine kinase" evidence="15">
    <location>
        <begin position="386"/>
        <end position="607"/>
    </location>
</feature>
<keyword evidence="10" id="KW-0902">Two-component regulatory system</keyword>
<evidence type="ECO:0000256" key="5">
    <source>
        <dbReference type="ARBA" id="ARBA00022553"/>
    </source>
</evidence>
<comment type="catalytic activity">
    <reaction evidence="1">
        <text>ATP + protein L-histidine = ADP + protein N-phospho-L-histidine.</text>
        <dbReference type="EC" id="2.7.13.3"/>
    </reaction>
</comment>
<comment type="subcellular location">
    <subcellularLocation>
        <location evidence="2">Cell membrane</location>
        <topology evidence="2">Multi-pass membrane protein</topology>
    </subcellularLocation>
</comment>
<comment type="caution">
    <text evidence="18">The sequence shown here is derived from an EMBL/GenBank/DDBJ whole genome shotgun (WGS) entry which is preliminary data.</text>
</comment>
<dbReference type="InterPro" id="IPR008207">
    <property type="entry name" value="Sig_transdc_His_kin_Hpt_dom"/>
</dbReference>
<evidence type="ECO:0000256" key="13">
    <source>
        <dbReference type="PROSITE-ProRule" id="PRU00169"/>
    </source>
</evidence>
<proteinExistence type="predicted"/>
<evidence type="ECO:0000256" key="12">
    <source>
        <dbReference type="PROSITE-ProRule" id="PRU00110"/>
    </source>
</evidence>
<dbReference type="SUPFAM" id="SSF52172">
    <property type="entry name" value="CheY-like"/>
    <property type="match status" value="1"/>
</dbReference>
<dbReference type="InterPro" id="IPR001789">
    <property type="entry name" value="Sig_transdc_resp-reg_receiver"/>
</dbReference>
<keyword evidence="11 14" id="KW-0472">Membrane</keyword>
<dbReference type="Pfam" id="PF01627">
    <property type="entry name" value="Hpt"/>
    <property type="match status" value="1"/>
</dbReference>
<keyword evidence="5 13" id="KW-0597">Phosphoprotein</keyword>
<dbReference type="InterPro" id="IPR005467">
    <property type="entry name" value="His_kinase_dom"/>
</dbReference>
<feature type="domain" description="HPt" evidence="17">
    <location>
        <begin position="794"/>
        <end position="887"/>
    </location>
</feature>
<dbReference type="InterPro" id="IPR004358">
    <property type="entry name" value="Sig_transdc_His_kin-like_C"/>
</dbReference>
<evidence type="ECO:0000313" key="19">
    <source>
        <dbReference type="Proteomes" id="UP000003571"/>
    </source>
</evidence>
<dbReference type="AlphaFoldDB" id="H7EJ34"/>
<dbReference type="PANTHER" id="PTHR45339:SF1">
    <property type="entry name" value="HYBRID SIGNAL TRANSDUCTION HISTIDINE KINASE J"/>
    <property type="match status" value="1"/>
</dbReference>
<dbReference type="PROSITE" id="PS50110">
    <property type="entry name" value="RESPONSE_REGULATORY"/>
    <property type="match status" value="1"/>
</dbReference>
<sequence length="968" mass="108701">MRNFLTKLFTYKSSIFFIKSMIPSQRKALFLTQIGAGIVCFFLLFMHRMFMPRDFHIFIPSFSSFTLHDYIDFLIISVFATVFGSFPATVLMLLCFILQSAIMGAFAFAEFGFLLCIFMAGLPVRFRWYMSIPKTAMTAILTSFVLGSCWSALFDAIVQHGTTIPDFIADFVNALPMCLMLAFLSRAFFTRAPDSVKLRTLNGIKYTDDYADFCRTQLESPTHLSTKLTAAIVIEALFIITISILFISSMKPKPEVSFFLMPMHEKPERLSYVLKLVMLMLNATIPFTMLVNLFVQLKIAYPLQLMSTAMRDFTSDVTQEQQLSVLDIRLLRIDTHDEIEELHKSLVATTKRLSTFIGKLQQEKKLEEDLKVAKEANKAKSRFLSNMSHEIRTPINAILGMDEMILRESGEEQIIRYAADIKNAGAALLGIVNDILDFSKIEAGKMEIIPAGYELSSMVNDLVNMVSKRAEDKGLSFKVDVDRNTPNFLYGDDVRIRQCILNILTNAFKYTNEGGVTMSIGFEKTGTEHIMLSVRVDDTGIGIKKEEIARLFTAFERLDEKRNRTTEGTGLGMNIVQRLLSLMGAKLEVRSEYGKGSSFSFSIRQKVLQWSGVGDFSDKLRESLAKARSYKESFHAPDAEILVVDDTRLNLTVMKGLLKQTMIRIDTAESGHETLSLVKKKRYDVIFIDHRMPGMDGIETLSEMKKLEGNMNEGVPCIALTANAISGARDMYIEAGFDDYLSKPVDYEKLEKMLLDYIPGEKITRAEKINGGGTEGIPDMEGIDIAEGIRNCGNCAILLDAMREFRASITEKAAAIESCVKKRDWKEFTILVHSLKSTARLIGASALSDDAKFLEQCGDEKKSAEIEARTPALLAEYRKLSESLAPISASGPEKTETEISEEEFDEAARGIREFAEAFDLDSVGFAAGMLSESGIPESRREFFEKLKSACASLDRARILNLFEKNSRQ</sequence>
<evidence type="ECO:0000256" key="14">
    <source>
        <dbReference type="SAM" id="Phobius"/>
    </source>
</evidence>
<dbReference type="GO" id="GO:0005524">
    <property type="term" value="F:ATP binding"/>
    <property type="evidence" value="ECO:0007669"/>
    <property type="project" value="UniProtKB-KW"/>
</dbReference>
<feature type="transmembrane region" description="Helical" evidence="14">
    <location>
        <begin position="70"/>
        <end position="98"/>
    </location>
</feature>
<dbReference type="CDD" id="cd00082">
    <property type="entry name" value="HisKA"/>
    <property type="match status" value="1"/>
</dbReference>
<dbReference type="GO" id="GO:0005886">
    <property type="term" value="C:plasma membrane"/>
    <property type="evidence" value="ECO:0007669"/>
    <property type="project" value="UniProtKB-SubCell"/>
</dbReference>
<keyword evidence="7" id="KW-0547">Nucleotide-binding</keyword>
<dbReference type="InterPro" id="IPR003661">
    <property type="entry name" value="HisK_dim/P_dom"/>
</dbReference>
<dbReference type="InterPro" id="IPR036890">
    <property type="entry name" value="HATPase_C_sf"/>
</dbReference>
<evidence type="ECO:0000256" key="4">
    <source>
        <dbReference type="ARBA" id="ARBA00022475"/>
    </source>
</evidence>
<feature type="modified residue" description="4-aspartylphosphate" evidence="13">
    <location>
        <position position="689"/>
    </location>
</feature>
<feature type="transmembrane region" description="Helical" evidence="14">
    <location>
        <begin position="136"/>
        <end position="158"/>
    </location>
</feature>
<gene>
    <name evidence="18" type="ORF">TresaDRAFT_1795</name>
</gene>
<feature type="transmembrane region" description="Helical" evidence="14">
    <location>
        <begin position="270"/>
        <end position="295"/>
    </location>
</feature>
<dbReference type="Pfam" id="PF02518">
    <property type="entry name" value="HATPase_c"/>
    <property type="match status" value="1"/>
</dbReference>
<evidence type="ECO:0000256" key="6">
    <source>
        <dbReference type="ARBA" id="ARBA00022692"/>
    </source>
</evidence>
<evidence type="ECO:0000313" key="18">
    <source>
        <dbReference type="EMBL" id="EIC02348.1"/>
    </source>
</evidence>
<evidence type="ECO:0000256" key="7">
    <source>
        <dbReference type="ARBA" id="ARBA00022741"/>
    </source>
</evidence>
<evidence type="ECO:0000256" key="2">
    <source>
        <dbReference type="ARBA" id="ARBA00004651"/>
    </source>
</evidence>
<evidence type="ECO:0000259" key="16">
    <source>
        <dbReference type="PROSITE" id="PS50110"/>
    </source>
</evidence>
<dbReference type="InterPro" id="IPR003594">
    <property type="entry name" value="HATPase_dom"/>
</dbReference>
<dbReference type="PROSITE" id="PS50109">
    <property type="entry name" value="HIS_KIN"/>
    <property type="match status" value="1"/>
</dbReference>
<evidence type="ECO:0000259" key="15">
    <source>
        <dbReference type="PROSITE" id="PS50109"/>
    </source>
</evidence>
<dbReference type="OrthoDB" id="6192248at2"/>
<protein>
    <recommendedName>
        <fullName evidence="3">histidine kinase</fullName>
        <ecNumber evidence="3">2.7.13.3</ecNumber>
    </recommendedName>
</protein>
<keyword evidence="18" id="KW-0808">Transferase</keyword>
<dbReference type="SMART" id="SM00448">
    <property type="entry name" value="REC"/>
    <property type="match status" value="1"/>
</dbReference>
<keyword evidence="4" id="KW-1003">Cell membrane</keyword>
<dbReference type="CDD" id="cd17546">
    <property type="entry name" value="REC_hyHK_CKI1_RcsC-like"/>
    <property type="match status" value="1"/>
</dbReference>
<dbReference type="EMBL" id="AGRW01000040">
    <property type="protein sequence ID" value="EIC02348.1"/>
    <property type="molecule type" value="Genomic_DNA"/>
</dbReference>
<dbReference type="Gene3D" id="1.20.120.160">
    <property type="entry name" value="HPT domain"/>
    <property type="match status" value="1"/>
</dbReference>
<dbReference type="RefSeq" id="WP_002703153.1">
    <property type="nucleotide sequence ID" value="NZ_AGRW01000040.1"/>
</dbReference>
<feature type="transmembrane region" description="Helical" evidence="14">
    <location>
        <begin position="228"/>
        <end position="249"/>
    </location>
</feature>
<dbReference type="SUPFAM" id="SSF47226">
    <property type="entry name" value="Histidine-containing phosphotransfer domain, HPT domain"/>
    <property type="match status" value="1"/>
</dbReference>
<dbReference type="Proteomes" id="UP000003571">
    <property type="component" value="Unassembled WGS sequence"/>
</dbReference>
<dbReference type="InterPro" id="IPR036641">
    <property type="entry name" value="HPT_dom_sf"/>
</dbReference>
<feature type="modified residue" description="Phosphohistidine" evidence="12">
    <location>
        <position position="833"/>
    </location>
</feature>
<keyword evidence="19" id="KW-1185">Reference proteome</keyword>
<evidence type="ECO:0000256" key="3">
    <source>
        <dbReference type="ARBA" id="ARBA00012438"/>
    </source>
</evidence>
<organism evidence="18 19">
    <name type="scientific">Treponema saccharophilum DSM 2985</name>
    <dbReference type="NCBI Taxonomy" id="907348"/>
    <lineage>
        <taxon>Bacteria</taxon>
        <taxon>Pseudomonadati</taxon>
        <taxon>Spirochaetota</taxon>
        <taxon>Spirochaetia</taxon>
        <taxon>Spirochaetales</taxon>
        <taxon>Treponemataceae</taxon>
        <taxon>Treponema</taxon>
    </lineage>
</organism>
<reference evidence="18 19" key="1">
    <citation type="submission" date="2011-09" db="EMBL/GenBank/DDBJ databases">
        <title>The draft genome of Treponema saccharophilum DSM 2985.</title>
        <authorList>
            <consortium name="US DOE Joint Genome Institute (JGI-PGF)"/>
            <person name="Lucas S."/>
            <person name="Copeland A."/>
            <person name="Lapidus A."/>
            <person name="Glavina del Rio T."/>
            <person name="Dalin E."/>
            <person name="Tice H."/>
            <person name="Bruce D."/>
            <person name="Goodwin L."/>
            <person name="Pitluck S."/>
            <person name="Peters L."/>
            <person name="Kyrpides N."/>
            <person name="Mavromatis K."/>
            <person name="Ivanova N."/>
            <person name="Markowitz V."/>
            <person name="Cheng J.-F."/>
            <person name="Hugenholtz P."/>
            <person name="Woyke T."/>
            <person name="Wu D."/>
            <person name="Gronow S."/>
            <person name="Wellnitz S."/>
            <person name="Brambilla E."/>
            <person name="Klenk H.-P."/>
            <person name="Eisen J.A."/>
        </authorList>
    </citation>
    <scope>NUCLEOTIDE SEQUENCE [LARGE SCALE GENOMIC DNA]</scope>
    <source>
        <strain evidence="18 19">DSM 2985</strain>
    </source>
</reference>
<dbReference type="PANTHER" id="PTHR45339">
    <property type="entry name" value="HYBRID SIGNAL TRANSDUCTION HISTIDINE KINASE J"/>
    <property type="match status" value="1"/>
</dbReference>
<dbReference type="STRING" id="907348.TresaDRAFT_1795"/>
<feature type="transmembrane region" description="Helical" evidence="14">
    <location>
        <begin position="105"/>
        <end position="124"/>
    </location>
</feature>
<dbReference type="InterPro" id="IPR036097">
    <property type="entry name" value="HisK_dim/P_sf"/>
</dbReference>
<evidence type="ECO:0000256" key="9">
    <source>
        <dbReference type="ARBA" id="ARBA00022989"/>
    </source>
</evidence>
<evidence type="ECO:0000256" key="10">
    <source>
        <dbReference type="ARBA" id="ARBA00023012"/>
    </source>
</evidence>
<feature type="domain" description="Response regulatory" evidence="16">
    <location>
        <begin position="640"/>
        <end position="758"/>
    </location>
</feature>
<dbReference type="PROSITE" id="PS50894">
    <property type="entry name" value="HPT"/>
    <property type="match status" value="1"/>
</dbReference>
<dbReference type="eggNOG" id="COG2205">
    <property type="taxonomic scope" value="Bacteria"/>
</dbReference>
<keyword evidence="9 14" id="KW-1133">Transmembrane helix</keyword>
<dbReference type="Gene3D" id="1.10.287.130">
    <property type="match status" value="1"/>
</dbReference>
<dbReference type="Pfam" id="PF00072">
    <property type="entry name" value="Response_reg"/>
    <property type="match status" value="1"/>
</dbReference>
<dbReference type="FunFam" id="3.30.565.10:FF:000010">
    <property type="entry name" value="Sensor histidine kinase RcsC"/>
    <property type="match status" value="1"/>
</dbReference>
<dbReference type="SUPFAM" id="SSF47384">
    <property type="entry name" value="Homodimeric domain of signal transducing histidine kinase"/>
    <property type="match status" value="1"/>
</dbReference>
<name>H7EJ34_9SPIR</name>
<dbReference type="SMART" id="SM00388">
    <property type="entry name" value="HisKA"/>
    <property type="match status" value="1"/>
</dbReference>
<evidence type="ECO:0000256" key="11">
    <source>
        <dbReference type="ARBA" id="ARBA00023136"/>
    </source>
</evidence>
<dbReference type="PRINTS" id="PR00344">
    <property type="entry name" value="BCTRLSENSOR"/>
</dbReference>
<dbReference type="eggNOG" id="COG0784">
    <property type="taxonomic scope" value="Bacteria"/>
</dbReference>
<keyword evidence="8" id="KW-0067">ATP-binding</keyword>
<keyword evidence="18" id="KW-0418">Kinase</keyword>
<accession>H7EJ34</accession>
<feature type="transmembrane region" description="Helical" evidence="14">
    <location>
        <begin position="28"/>
        <end position="50"/>
    </location>
</feature>
<keyword evidence="6 14" id="KW-0812">Transmembrane</keyword>